<dbReference type="Proteomes" id="UP000886998">
    <property type="component" value="Unassembled WGS sequence"/>
</dbReference>
<organism evidence="2 3">
    <name type="scientific">Trichonephila inaurata madagascariensis</name>
    <dbReference type="NCBI Taxonomy" id="2747483"/>
    <lineage>
        <taxon>Eukaryota</taxon>
        <taxon>Metazoa</taxon>
        <taxon>Ecdysozoa</taxon>
        <taxon>Arthropoda</taxon>
        <taxon>Chelicerata</taxon>
        <taxon>Arachnida</taxon>
        <taxon>Araneae</taxon>
        <taxon>Araneomorphae</taxon>
        <taxon>Entelegynae</taxon>
        <taxon>Araneoidea</taxon>
        <taxon>Nephilidae</taxon>
        <taxon>Trichonephila</taxon>
        <taxon>Trichonephila inaurata</taxon>
    </lineage>
</organism>
<dbReference type="AlphaFoldDB" id="A0A8X7CKQ9"/>
<evidence type="ECO:0000313" key="2">
    <source>
        <dbReference type="EMBL" id="GFY76639.1"/>
    </source>
</evidence>
<evidence type="ECO:0000256" key="1">
    <source>
        <dbReference type="SAM" id="MobiDB-lite"/>
    </source>
</evidence>
<accession>A0A8X7CKQ9</accession>
<dbReference type="EMBL" id="BMAV01022055">
    <property type="protein sequence ID" value="GFY76639.1"/>
    <property type="molecule type" value="Genomic_DNA"/>
</dbReference>
<comment type="caution">
    <text evidence="2">The sequence shown here is derived from an EMBL/GenBank/DDBJ whole genome shotgun (WGS) entry which is preliminary data.</text>
</comment>
<evidence type="ECO:0000313" key="3">
    <source>
        <dbReference type="Proteomes" id="UP000886998"/>
    </source>
</evidence>
<keyword evidence="3" id="KW-1185">Reference proteome</keyword>
<gene>
    <name evidence="2" type="ORF">TNIN_11571</name>
</gene>
<proteinExistence type="predicted"/>
<sequence length="69" mass="8251">MTPPTELADMLDEYDMVRRIKKPNFGNNQEKKQTNFDYVNDEPRILNSKFDESPENSDSCRNKYELFDK</sequence>
<reference evidence="2" key="1">
    <citation type="submission" date="2020-08" db="EMBL/GenBank/DDBJ databases">
        <title>Multicomponent nature underlies the extraordinary mechanical properties of spider dragline silk.</title>
        <authorList>
            <person name="Kono N."/>
            <person name="Nakamura H."/>
            <person name="Mori M."/>
            <person name="Yoshida Y."/>
            <person name="Ohtoshi R."/>
            <person name="Malay A.D."/>
            <person name="Moran D.A.P."/>
            <person name="Tomita M."/>
            <person name="Numata K."/>
            <person name="Arakawa K."/>
        </authorList>
    </citation>
    <scope>NUCLEOTIDE SEQUENCE</scope>
</reference>
<feature type="region of interest" description="Disordered" evidence="1">
    <location>
        <begin position="47"/>
        <end position="69"/>
    </location>
</feature>
<protein>
    <submittedName>
        <fullName evidence="2">Uncharacterized protein</fullName>
    </submittedName>
</protein>
<feature type="non-terminal residue" evidence="2">
    <location>
        <position position="69"/>
    </location>
</feature>
<name>A0A8X7CKQ9_9ARAC</name>